<dbReference type="PROSITE" id="PS00108">
    <property type="entry name" value="PROTEIN_KINASE_ST"/>
    <property type="match status" value="1"/>
</dbReference>
<name>A0ABN3CX87_9ACTN</name>
<dbReference type="InterPro" id="IPR017441">
    <property type="entry name" value="Protein_kinase_ATP_BS"/>
</dbReference>
<comment type="caution">
    <text evidence="10">The sequence shown here is derived from an EMBL/GenBank/DDBJ whole genome shotgun (WGS) entry which is preliminary data.</text>
</comment>
<evidence type="ECO:0000256" key="6">
    <source>
        <dbReference type="ARBA" id="ARBA00022840"/>
    </source>
</evidence>
<keyword evidence="2" id="KW-0723">Serine/threonine-protein kinase</keyword>
<evidence type="ECO:0000313" key="11">
    <source>
        <dbReference type="Proteomes" id="UP001499843"/>
    </source>
</evidence>
<dbReference type="EC" id="2.7.11.1" evidence="1"/>
<evidence type="ECO:0000256" key="5">
    <source>
        <dbReference type="ARBA" id="ARBA00022777"/>
    </source>
</evidence>
<evidence type="ECO:0000313" key="10">
    <source>
        <dbReference type="EMBL" id="GAA2214127.1"/>
    </source>
</evidence>
<dbReference type="PROSITE" id="PS50011">
    <property type="entry name" value="PROTEIN_KINASE_DOM"/>
    <property type="match status" value="1"/>
</dbReference>
<dbReference type="InterPro" id="IPR008271">
    <property type="entry name" value="Ser/Thr_kinase_AS"/>
</dbReference>
<evidence type="ECO:0000256" key="4">
    <source>
        <dbReference type="ARBA" id="ARBA00022741"/>
    </source>
</evidence>
<keyword evidence="3" id="KW-0808">Transferase</keyword>
<feature type="domain" description="Protein kinase" evidence="9">
    <location>
        <begin position="15"/>
        <end position="274"/>
    </location>
</feature>
<evidence type="ECO:0000259" key="9">
    <source>
        <dbReference type="PROSITE" id="PS50011"/>
    </source>
</evidence>
<dbReference type="Pfam" id="PF00069">
    <property type="entry name" value="Pkinase"/>
    <property type="match status" value="1"/>
</dbReference>
<accession>A0ABN3CX87</accession>
<dbReference type="SMART" id="SM00220">
    <property type="entry name" value="S_TKc"/>
    <property type="match status" value="1"/>
</dbReference>
<dbReference type="PANTHER" id="PTHR43289">
    <property type="entry name" value="MITOGEN-ACTIVATED PROTEIN KINASE KINASE KINASE 20-RELATED"/>
    <property type="match status" value="1"/>
</dbReference>
<protein>
    <recommendedName>
        <fullName evidence="1">non-specific serine/threonine protein kinase</fullName>
        <ecNumber evidence="1">2.7.11.1</ecNumber>
    </recommendedName>
</protein>
<evidence type="ECO:0000256" key="1">
    <source>
        <dbReference type="ARBA" id="ARBA00012513"/>
    </source>
</evidence>
<dbReference type="PANTHER" id="PTHR43289:SF6">
    <property type="entry name" value="SERINE_THREONINE-PROTEIN KINASE NEKL-3"/>
    <property type="match status" value="1"/>
</dbReference>
<dbReference type="Gene3D" id="3.30.200.20">
    <property type="entry name" value="Phosphorylase Kinase, domain 1"/>
    <property type="match status" value="1"/>
</dbReference>
<feature type="region of interest" description="Disordered" evidence="8">
    <location>
        <begin position="343"/>
        <end position="419"/>
    </location>
</feature>
<dbReference type="InterPro" id="IPR011009">
    <property type="entry name" value="Kinase-like_dom_sf"/>
</dbReference>
<feature type="binding site" evidence="7">
    <location>
        <position position="44"/>
    </location>
    <ligand>
        <name>ATP</name>
        <dbReference type="ChEBI" id="CHEBI:30616"/>
    </ligand>
</feature>
<evidence type="ECO:0000256" key="8">
    <source>
        <dbReference type="SAM" id="MobiDB-lite"/>
    </source>
</evidence>
<proteinExistence type="predicted"/>
<evidence type="ECO:0000256" key="3">
    <source>
        <dbReference type="ARBA" id="ARBA00022679"/>
    </source>
</evidence>
<dbReference type="CDD" id="cd14014">
    <property type="entry name" value="STKc_PknB_like"/>
    <property type="match status" value="1"/>
</dbReference>
<dbReference type="SUPFAM" id="SSF56112">
    <property type="entry name" value="Protein kinase-like (PK-like)"/>
    <property type="match status" value="1"/>
</dbReference>
<keyword evidence="5" id="KW-0418">Kinase</keyword>
<keyword evidence="6 7" id="KW-0067">ATP-binding</keyword>
<dbReference type="Gene3D" id="1.10.510.10">
    <property type="entry name" value="Transferase(Phosphotransferase) domain 1"/>
    <property type="match status" value="1"/>
</dbReference>
<gene>
    <name evidence="10" type="ORF">GCM10009850_095910</name>
</gene>
<dbReference type="EMBL" id="BAAAQX010000038">
    <property type="protein sequence ID" value="GAA2214127.1"/>
    <property type="molecule type" value="Genomic_DNA"/>
</dbReference>
<dbReference type="InterPro" id="IPR000719">
    <property type="entry name" value="Prot_kinase_dom"/>
</dbReference>
<organism evidence="10 11">
    <name type="scientific">Nonomuraea monospora</name>
    <dbReference type="NCBI Taxonomy" id="568818"/>
    <lineage>
        <taxon>Bacteria</taxon>
        <taxon>Bacillati</taxon>
        <taxon>Actinomycetota</taxon>
        <taxon>Actinomycetes</taxon>
        <taxon>Streptosporangiales</taxon>
        <taxon>Streptosporangiaceae</taxon>
        <taxon>Nonomuraea</taxon>
    </lineage>
</organism>
<evidence type="ECO:0000256" key="2">
    <source>
        <dbReference type="ARBA" id="ARBA00022527"/>
    </source>
</evidence>
<dbReference type="Proteomes" id="UP001499843">
    <property type="component" value="Unassembled WGS sequence"/>
</dbReference>
<keyword evidence="4 7" id="KW-0547">Nucleotide-binding</keyword>
<reference evidence="10 11" key="1">
    <citation type="journal article" date="2019" name="Int. J. Syst. Evol. Microbiol.">
        <title>The Global Catalogue of Microorganisms (GCM) 10K type strain sequencing project: providing services to taxonomists for standard genome sequencing and annotation.</title>
        <authorList>
            <consortium name="The Broad Institute Genomics Platform"/>
            <consortium name="The Broad Institute Genome Sequencing Center for Infectious Disease"/>
            <person name="Wu L."/>
            <person name="Ma J."/>
        </authorList>
    </citation>
    <scope>NUCLEOTIDE SEQUENCE [LARGE SCALE GENOMIC DNA]</scope>
    <source>
        <strain evidence="10 11">JCM 16114</strain>
    </source>
</reference>
<dbReference type="RefSeq" id="WP_344491084.1">
    <property type="nucleotide sequence ID" value="NZ_BAAAQX010000038.1"/>
</dbReference>
<keyword evidence="11" id="KW-1185">Reference proteome</keyword>
<dbReference type="PROSITE" id="PS00107">
    <property type="entry name" value="PROTEIN_KINASE_ATP"/>
    <property type="match status" value="1"/>
</dbReference>
<evidence type="ECO:0000256" key="7">
    <source>
        <dbReference type="PROSITE-ProRule" id="PRU10141"/>
    </source>
</evidence>
<sequence length="419" mass="44268">MSHSRGEGWLLAGRYRLLAELGQGGMGKVWRGHDELLDRPVAVKEVALDQRPQSERETLLSRTMTEARLAGRLSHPNITTVYDVVEADGRPWIVLQLISAPTLADVLDREGPLPPVTVARIGLQILDALKTAHAAGVVHRDVKPANILLDDGRRHAVLTDFGLATSLERPSDVTDAGIVVGTPAYIAPERARGGPPSPQTDLWSLGVTLYTAVEGRPPFEEGSVLATISAVLTTDPAPSKRAGALAPLIAGLLSKDPADRPGVDEARRRLRRVVDAVPDAVPQTGTFAPPPGVMPACAPGAARSVATRWFRRERVRHVTLVGVLVAGAVVAWAWPHDVPDRVAEAPATGAPAPPPDEERTRPAGVLEARPVVVRRRGGEAAPRVAGTSAVSLPPGQAKKTGHAPPGLTVSHPGKGKGRK</sequence>